<sequence>MGLLPQLILLVVMLISCSAHATARFDHYTIEHGLSQNTITSIVEDKYGFIWFASQDGLNRFDGFEFDNFYADTNNSQTLSADYIYDLFIDQQGQLWLATRGGGLNLFDYETERFEHFTFSDDNKNNQANDIHQIIQANDEELWLATYEAGIQVFNIRSQTFSPLKQFNQHKDTINAVITSLLLDKDTLWLGTQSQGLMQFNLNNSQLKHHRQNSATLGAISDNQISAIFKDSQKQIWVASANGLNLYQASSDTFKHFLHNKDDSNSLSHNAIVDIVEDNQHNLWLATSGGINKISHDGKTISRFLHAANNKYSLAGNFINTLFISDNNNLWVGHFTDGISKTSLATPLFKHIDTETYDQQAPSSNNIWAIFEDHRQNTWVGVDGGGLQVYDKNKQLIKRYLHNNTDENSLSSNRVWAIAQESPGIFWIATFDAGINRLDTHTDTIERYLHQANNNNSLIDNKVVALHIDSNNYLWIGTKAGLDRLDLASREFKHFRHQPQAKNSISYNYVLNIFEDSSGIIWLCTYGGGLNAYNPKSKLFSHYQHHANKPNTITSNKVMAVSEDSSGNLWISTTDGLNKLDKQRRNITRFTKAQGLKNETIYSALEGNDGGIWLTSNRGISRIDKKDYTITNFTLADGLQSYEFNSGAYFSSPHGQLYFGGINGFNYFNPQDYINIQKNLPVTITKVRLSNTPVEIQPKNKQSDKQFTLEKAIYLLDEITLSHKENLISFEFSTLSFQDEASISYQYMLENLDKDWIQTNHKSRIATYTNIPPGNYSLLIRAKQQSAQWGEQVTRLAIEVTPAPWLSWWAYSLYILIFASLAIIIFWRRYQNFILLKENEERLALSLWGSQRELWDWHIVEKYIIRVNSITNNHNGKEAFTLESLRKTTHPDDVEAVIHAFKYHKDNDSDFLDITYRRQDPKLNWRWYRSRAKAVSRNKQGKAQRIVGTIEDVHQLIEAQQQLQQLNSELEQRVKARTAELTDALAELTNTQEQLLESEKMLSLVSLVTGVAHELNTPLGVVLTALSQFENNQQQLKAALQNKTLSQEALDKYIQANSECIALIASNSQKAARLVKNFKALSHSSEHEPKKLFHVKQLLEFAYQECQLQTQHNTISLQLICSQHIVFNSYQETLKSIFKQLIENSCLHAFEETTKQTLTITIEVTEQDNALIFDYKDDGQGLKDEIADSVFEPFVTTKRGSDCVGLGMPILYNQIVHSFKGSVQLVSNASAGFHLIISLPKDSSN</sequence>
<evidence type="ECO:0000256" key="6">
    <source>
        <dbReference type="SAM" id="SignalP"/>
    </source>
</evidence>
<dbReference type="PANTHER" id="PTHR43547:SF2">
    <property type="entry name" value="HYBRID SIGNAL TRANSDUCTION HISTIDINE KINASE C"/>
    <property type="match status" value="1"/>
</dbReference>
<evidence type="ECO:0000256" key="3">
    <source>
        <dbReference type="ARBA" id="ARBA00022553"/>
    </source>
</evidence>
<dbReference type="OrthoDB" id="9772100at2"/>
<dbReference type="InterPro" id="IPR036890">
    <property type="entry name" value="HATPase_C_sf"/>
</dbReference>
<evidence type="ECO:0000256" key="2">
    <source>
        <dbReference type="ARBA" id="ARBA00012438"/>
    </source>
</evidence>
<dbReference type="InterPro" id="IPR011110">
    <property type="entry name" value="Reg_prop"/>
</dbReference>
<dbReference type="Pfam" id="PF08447">
    <property type="entry name" value="PAS_3"/>
    <property type="match status" value="1"/>
</dbReference>
<dbReference type="InterPro" id="IPR015943">
    <property type="entry name" value="WD40/YVTN_repeat-like_dom_sf"/>
</dbReference>
<protein>
    <recommendedName>
        <fullName evidence="2">histidine kinase</fullName>
        <ecNumber evidence="2">2.7.13.3</ecNumber>
    </recommendedName>
</protein>
<dbReference type="Pfam" id="PF07494">
    <property type="entry name" value="Reg_prop"/>
    <property type="match status" value="6"/>
</dbReference>
<dbReference type="Gene3D" id="2.60.40.10">
    <property type="entry name" value="Immunoglobulins"/>
    <property type="match status" value="1"/>
</dbReference>
<evidence type="ECO:0000313" key="9">
    <source>
        <dbReference type="Proteomes" id="UP000290244"/>
    </source>
</evidence>
<evidence type="ECO:0000256" key="4">
    <source>
        <dbReference type="SAM" id="Coils"/>
    </source>
</evidence>
<feature type="signal peptide" evidence="6">
    <location>
        <begin position="1"/>
        <end position="21"/>
    </location>
</feature>
<dbReference type="PANTHER" id="PTHR43547">
    <property type="entry name" value="TWO-COMPONENT HISTIDINE KINASE"/>
    <property type="match status" value="1"/>
</dbReference>
<dbReference type="SMART" id="SM00387">
    <property type="entry name" value="HATPase_c"/>
    <property type="match status" value="1"/>
</dbReference>
<keyword evidence="4" id="KW-0175">Coiled coil</keyword>
<dbReference type="InterPro" id="IPR013655">
    <property type="entry name" value="PAS_fold_3"/>
</dbReference>
<dbReference type="Gene3D" id="3.30.565.10">
    <property type="entry name" value="Histidine kinase-like ATPase, C-terminal domain"/>
    <property type="match status" value="1"/>
</dbReference>
<dbReference type="Gene3D" id="2.130.10.10">
    <property type="entry name" value="YVTN repeat-like/Quinoprotein amine dehydrogenase"/>
    <property type="match status" value="2"/>
</dbReference>
<keyword evidence="5" id="KW-0472">Membrane</keyword>
<dbReference type="InterPro" id="IPR003594">
    <property type="entry name" value="HATPase_dom"/>
</dbReference>
<dbReference type="Gene3D" id="3.30.450.20">
    <property type="entry name" value="PAS domain"/>
    <property type="match status" value="1"/>
</dbReference>
<dbReference type="RefSeq" id="WP_130600642.1">
    <property type="nucleotide sequence ID" value="NZ_CP034759.1"/>
</dbReference>
<dbReference type="Proteomes" id="UP000290244">
    <property type="component" value="Chromosome"/>
</dbReference>
<dbReference type="InterPro" id="IPR011123">
    <property type="entry name" value="Y_Y_Y"/>
</dbReference>
<dbReference type="SUPFAM" id="SSF55785">
    <property type="entry name" value="PYP-like sensor domain (PAS domain)"/>
    <property type="match status" value="1"/>
</dbReference>
<dbReference type="CDD" id="cd00082">
    <property type="entry name" value="HisKA"/>
    <property type="match status" value="1"/>
</dbReference>
<feature type="transmembrane region" description="Helical" evidence="5">
    <location>
        <begin position="808"/>
        <end position="827"/>
    </location>
</feature>
<comment type="catalytic activity">
    <reaction evidence="1">
        <text>ATP + protein L-histidine = ADP + protein N-phospho-L-histidine.</text>
        <dbReference type="EC" id="2.7.13.3"/>
    </reaction>
</comment>
<reference evidence="8 9" key="1">
    <citation type="submission" date="2018-12" db="EMBL/GenBank/DDBJ databases">
        <title>Complete genome of Litorilituus sediminis.</title>
        <authorList>
            <person name="Liu A."/>
            <person name="Rong J."/>
        </authorList>
    </citation>
    <scope>NUCLEOTIDE SEQUENCE [LARGE SCALE GENOMIC DNA]</scope>
    <source>
        <strain evidence="8 9">JCM 17549</strain>
    </source>
</reference>
<feature type="domain" description="Histidine kinase" evidence="7">
    <location>
        <begin position="1010"/>
        <end position="1243"/>
    </location>
</feature>
<dbReference type="InterPro" id="IPR035965">
    <property type="entry name" value="PAS-like_dom_sf"/>
</dbReference>
<dbReference type="EMBL" id="CP034759">
    <property type="protein sequence ID" value="QBG35453.1"/>
    <property type="molecule type" value="Genomic_DNA"/>
</dbReference>
<dbReference type="InterPro" id="IPR005467">
    <property type="entry name" value="His_kinase_dom"/>
</dbReference>
<dbReference type="PROSITE" id="PS50109">
    <property type="entry name" value="HIS_KIN"/>
    <property type="match status" value="1"/>
</dbReference>
<evidence type="ECO:0000259" key="7">
    <source>
        <dbReference type="PROSITE" id="PS50109"/>
    </source>
</evidence>
<dbReference type="SUPFAM" id="SSF63829">
    <property type="entry name" value="Calcium-dependent phosphotriesterase"/>
    <property type="match status" value="3"/>
</dbReference>
<evidence type="ECO:0000256" key="1">
    <source>
        <dbReference type="ARBA" id="ARBA00000085"/>
    </source>
</evidence>
<dbReference type="Gene3D" id="1.10.287.130">
    <property type="match status" value="1"/>
</dbReference>
<dbReference type="EC" id="2.7.13.3" evidence="2"/>
<name>A0A4P6P2M6_9GAMM</name>
<dbReference type="AlphaFoldDB" id="A0A4P6P2M6"/>
<keyword evidence="6" id="KW-0732">Signal</keyword>
<dbReference type="InterPro" id="IPR003661">
    <property type="entry name" value="HisK_dim/P_dom"/>
</dbReference>
<dbReference type="GO" id="GO:0000155">
    <property type="term" value="F:phosphorelay sensor kinase activity"/>
    <property type="evidence" value="ECO:0007669"/>
    <property type="project" value="InterPro"/>
</dbReference>
<keyword evidence="5" id="KW-1133">Transmembrane helix</keyword>
<feature type="chain" id="PRO_5020324882" description="histidine kinase" evidence="6">
    <location>
        <begin position="22"/>
        <end position="1245"/>
    </location>
</feature>
<evidence type="ECO:0000313" key="8">
    <source>
        <dbReference type="EMBL" id="QBG35453.1"/>
    </source>
</evidence>
<feature type="coiled-coil region" evidence="4">
    <location>
        <begin position="953"/>
        <end position="1001"/>
    </location>
</feature>
<accession>A0A4P6P2M6</accession>
<keyword evidence="9" id="KW-1185">Reference proteome</keyword>
<dbReference type="Pfam" id="PF07495">
    <property type="entry name" value="Y_Y_Y"/>
    <property type="match status" value="1"/>
</dbReference>
<proteinExistence type="predicted"/>
<dbReference type="SUPFAM" id="SSF55874">
    <property type="entry name" value="ATPase domain of HSP90 chaperone/DNA topoisomerase II/histidine kinase"/>
    <property type="match status" value="1"/>
</dbReference>
<keyword evidence="3" id="KW-0597">Phosphoprotein</keyword>
<dbReference type="Pfam" id="PF02518">
    <property type="entry name" value="HATPase_c"/>
    <property type="match status" value="1"/>
</dbReference>
<dbReference type="InterPro" id="IPR013783">
    <property type="entry name" value="Ig-like_fold"/>
</dbReference>
<dbReference type="KEGG" id="lsd:EMK97_06830"/>
<keyword evidence="5" id="KW-0812">Transmembrane</keyword>
<organism evidence="8 9">
    <name type="scientific">Litorilituus sediminis</name>
    <dbReference type="NCBI Taxonomy" id="718192"/>
    <lineage>
        <taxon>Bacteria</taxon>
        <taxon>Pseudomonadati</taxon>
        <taxon>Pseudomonadota</taxon>
        <taxon>Gammaproteobacteria</taxon>
        <taxon>Alteromonadales</taxon>
        <taxon>Colwelliaceae</taxon>
        <taxon>Litorilituus</taxon>
    </lineage>
</organism>
<evidence type="ECO:0000256" key="5">
    <source>
        <dbReference type="SAM" id="Phobius"/>
    </source>
</evidence>
<gene>
    <name evidence="8" type="ORF">EMK97_06830</name>
</gene>